<reference evidence="1" key="1">
    <citation type="submission" date="2014-05" db="EMBL/GenBank/DDBJ databases">
        <authorList>
            <person name="Chronopoulou M."/>
        </authorList>
    </citation>
    <scope>NUCLEOTIDE SEQUENCE</scope>
    <source>
        <tissue evidence="1">Whole organism</tissue>
    </source>
</reference>
<dbReference type="EMBL" id="HACA01030534">
    <property type="protein sequence ID" value="CDW47895.1"/>
    <property type="molecule type" value="Transcribed_RNA"/>
</dbReference>
<evidence type="ECO:0000313" key="1">
    <source>
        <dbReference type="EMBL" id="CDW47895.1"/>
    </source>
</evidence>
<organism evidence="1">
    <name type="scientific">Lepeophtheirus salmonis</name>
    <name type="common">Salmon louse</name>
    <name type="synonym">Caligus salmonis</name>
    <dbReference type="NCBI Taxonomy" id="72036"/>
    <lineage>
        <taxon>Eukaryota</taxon>
        <taxon>Metazoa</taxon>
        <taxon>Ecdysozoa</taxon>
        <taxon>Arthropoda</taxon>
        <taxon>Crustacea</taxon>
        <taxon>Multicrustacea</taxon>
        <taxon>Hexanauplia</taxon>
        <taxon>Copepoda</taxon>
        <taxon>Siphonostomatoida</taxon>
        <taxon>Caligidae</taxon>
        <taxon>Lepeophtheirus</taxon>
    </lineage>
</organism>
<proteinExistence type="predicted"/>
<sequence>MCSFFKIIWKIKEIYSISAFTLLK</sequence>
<protein>
    <submittedName>
        <fullName evidence="1">Uncharacterized protein</fullName>
    </submittedName>
</protein>
<dbReference type="AlphaFoldDB" id="A0A0K2VC82"/>
<accession>A0A0K2VC82</accession>
<name>A0A0K2VC82_LEPSM</name>